<protein>
    <submittedName>
        <fullName evidence="1">Uncharacterized protein</fullName>
    </submittedName>
</protein>
<dbReference type="Proteomes" id="UP000308978">
    <property type="component" value="Unassembled WGS sequence"/>
</dbReference>
<proteinExistence type="predicted"/>
<gene>
    <name evidence="1" type="ORF">E5986_07955</name>
</gene>
<dbReference type="EMBL" id="SSTJ01000010">
    <property type="protein sequence ID" value="THG36824.1"/>
    <property type="molecule type" value="Genomic_DNA"/>
</dbReference>
<dbReference type="RefSeq" id="WP_136434866.1">
    <property type="nucleotide sequence ID" value="NZ_SSTJ01000010.1"/>
</dbReference>
<evidence type="ECO:0000313" key="1">
    <source>
        <dbReference type="EMBL" id="THG36824.1"/>
    </source>
</evidence>
<organism evidence="1 2">
    <name type="scientific">Adlercreutzia caecimuris</name>
    <dbReference type="NCBI Taxonomy" id="671266"/>
    <lineage>
        <taxon>Bacteria</taxon>
        <taxon>Bacillati</taxon>
        <taxon>Actinomycetota</taxon>
        <taxon>Coriobacteriia</taxon>
        <taxon>Eggerthellales</taxon>
        <taxon>Eggerthellaceae</taxon>
        <taxon>Adlercreutzia</taxon>
    </lineage>
</organism>
<reference evidence="1 2" key="1">
    <citation type="submission" date="2019-04" db="EMBL/GenBank/DDBJ databases">
        <title>Microbes associate with the intestines of laboratory mice.</title>
        <authorList>
            <person name="Navarre W."/>
            <person name="Wong E."/>
            <person name="Huang K.C."/>
            <person name="Tropini C."/>
            <person name="Ng K."/>
            <person name="Yu B."/>
        </authorList>
    </citation>
    <scope>NUCLEOTIDE SEQUENCE [LARGE SCALE GENOMIC DNA]</scope>
    <source>
        <strain evidence="1 2">NM80_B27</strain>
    </source>
</reference>
<comment type="caution">
    <text evidence="1">The sequence shown here is derived from an EMBL/GenBank/DDBJ whole genome shotgun (WGS) entry which is preliminary data.</text>
</comment>
<dbReference type="AlphaFoldDB" id="A0A4S4G1I8"/>
<evidence type="ECO:0000313" key="2">
    <source>
        <dbReference type="Proteomes" id="UP000308978"/>
    </source>
</evidence>
<name>A0A4S4G1I8_9ACTN</name>
<accession>A0A4S4G1I8</accession>
<sequence length="118" mass="12255">MFWFLTGAAGSKRVVFGGDSVGSSKNSHGYVWVDTPPIKIQNVSRNFSVAANGYVNVAVSAPAVSGYTYLGLVGCRQGVDARVTLFSMSPSDVGLASRASTVLSGSITLTLIYGRNGS</sequence>